<evidence type="ECO:0000313" key="3">
    <source>
        <dbReference type="Proteomes" id="UP001165565"/>
    </source>
</evidence>
<sequence>MTRALLDRHRVLLFLIVAIAARAATFGDPIVHVDEDFYFAAAHAMWRGAIPYLDVWDRKPAGLFLLYMPPAALPFWWGIWAYQAMALAAVVATAAIVARFAARAGWAAGATLAGVAYILWIDIAQGAGGQSPIFYNLPMAAAALLIATNAARRWRRDAAAMLLVGVALTIKTSGVFEGAFFGLWIVARDWRAGEGAARVAARAAGLAALAFAPTAAIAAYYGAIGAIDAFLYANVRSILERHDDPPLERWGNLAQLVLYLAPLVAMGVASRGRAAGGDAVLRRFAVCWLAVALAGILLIGGWYEHYALPAMVPGAICAAGFLGARRRAALAILGVVALIGTGMTVAGRIAHGGPAQFAALAKAVGPGPGCLWVYSGDTKLYAIINRCRLSRYMFPSHLYRTREAGAVGVDQASEVRRILSLRPTTVVMRPPSIGERPEIRAIVSAAMARDYRLAHAMPLGKEVISVYELKTVRNAPPGHFPEGR</sequence>
<evidence type="ECO:0000313" key="2">
    <source>
        <dbReference type="EMBL" id="MCW6534937.1"/>
    </source>
</evidence>
<feature type="transmembrane region" description="Helical" evidence="1">
    <location>
        <begin position="133"/>
        <end position="152"/>
    </location>
</feature>
<evidence type="ECO:0008006" key="4">
    <source>
        <dbReference type="Google" id="ProtNLM"/>
    </source>
</evidence>
<feature type="transmembrane region" description="Helical" evidence="1">
    <location>
        <begin position="306"/>
        <end position="323"/>
    </location>
</feature>
<comment type="caution">
    <text evidence="2">The sequence shown here is derived from an EMBL/GenBank/DDBJ whole genome shotgun (WGS) entry which is preliminary data.</text>
</comment>
<protein>
    <recommendedName>
        <fullName evidence="4">Glycosyltransferase RgtA/B/C/D-like domain-containing protein</fullName>
    </recommendedName>
</protein>
<feature type="transmembrane region" description="Helical" evidence="1">
    <location>
        <begin position="158"/>
        <end position="186"/>
    </location>
</feature>
<keyword evidence="1" id="KW-0812">Transmembrane</keyword>
<organism evidence="2 3">
    <name type="scientific">Sphingomonas lycopersici</name>
    <dbReference type="NCBI Taxonomy" id="2951807"/>
    <lineage>
        <taxon>Bacteria</taxon>
        <taxon>Pseudomonadati</taxon>
        <taxon>Pseudomonadota</taxon>
        <taxon>Alphaproteobacteria</taxon>
        <taxon>Sphingomonadales</taxon>
        <taxon>Sphingomonadaceae</taxon>
        <taxon>Sphingomonas</taxon>
    </lineage>
</organism>
<reference evidence="2" key="1">
    <citation type="submission" date="2022-06" db="EMBL/GenBank/DDBJ databases">
        <title>Sphingomonas sp. nov. isolated from rhizosphere soil of tomato.</title>
        <authorList>
            <person name="Dong H."/>
            <person name="Gao R."/>
        </authorList>
    </citation>
    <scope>NUCLEOTIDE SEQUENCE</scope>
    <source>
        <strain evidence="2">MMSM24</strain>
    </source>
</reference>
<name>A0AA41Z6K6_9SPHN</name>
<keyword evidence="1" id="KW-1133">Transmembrane helix</keyword>
<dbReference type="RefSeq" id="WP_265268724.1">
    <property type="nucleotide sequence ID" value="NZ_JANFAV010000005.1"/>
</dbReference>
<feature type="transmembrane region" description="Helical" evidence="1">
    <location>
        <begin position="330"/>
        <end position="350"/>
    </location>
</feature>
<feature type="transmembrane region" description="Helical" evidence="1">
    <location>
        <begin position="281"/>
        <end position="300"/>
    </location>
</feature>
<evidence type="ECO:0000256" key="1">
    <source>
        <dbReference type="SAM" id="Phobius"/>
    </source>
</evidence>
<keyword evidence="1" id="KW-0472">Membrane</keyword>
<gene>
    <name evidence="2" type="ORF">NEE01_09080</name>
</gene>
<feature type="transmembrane region" description="Helical" evidence="1">
    <location>
        <begin position="75"/>
        <end position="98"/>
    </location>
</feature>
<dbReference type="EMBL" id="JANFAV010000005">
    <property type="protein sequence ID" value="MCW6534937.1"/>
    <property type="molecule type" value="Genomic_DNA"/>
</dbReference>
<dbReference type="AlphaFoldDB" id="A0AA41Z6K6"/>
<feature type="transmembrane region" description="Helical" evidence="1">
    <location>
        <begin position="104"/>
        <end position="121"/>
    </location>
</feature>
<feature type="transmembrane region" description="Helical" evidence="1">
    <location>
        <begin position="206"/>
        <end position="233"/>
    </location>
</feature>
<proteinExistence type="predicted"/>
<keyword evidence="3" id="KW-1185">Reference proteome</keyword>
<accession>A0AA41Z6K6</accession>
<dbReference type="Proteomes" id="UP001165565">
    <property type="component" value="Unassembled WGS sequence"/>
</dbReference>